<dbReference type="AlphaFoldDB" id="A0A426UC50"/>
<dbReference type="PANTHER" id="PTHR12526">
    <property type="entry name" value="GLYCOSYLTRANSFERASE"/>
    <property type="match status" value="1"/>
</dbReference>
<comment type="caution">
    <text evidence="2">The sequence shown here is derived from an EMBL/GenBank/DDBJ whole genome shotgun (WGS) entry which is preliminary data.</text>
</comment>
<gene>
    <name evidence="2" type="ORF">EI684_00325</name>
</gene>
<dbReference type="CDD" id="cd03794">
    <property type="entry name" value="GT4_WbuB-like"/>
    <property type="match status" value="1"/>
</dbReference>
<dbReference type="InterPro" id="IPR028098">
    <property type="entry name" value="Glyco_trans_4-like_N"/>
</dbReference>
<evidence type="ECO:0000313" key="3">
    <source>
        <dbReference type="Proteomes" id="UP000280307"/>
    </source>
</evidence>
<protein>
    <submittedName>
        <fullName evidence="2">Glycosyltransferase WbuB</fullName>
    </submittedName>
</protein>
<dbReference type="SUPFAM" id="SSF53756">
    <property type="entry name" value="UDP-Glycosyltransferase/glycogen phosphorylase"/>
    <property type="match status" value="1"/>
</dbReference>
<keyword evidence="2" id="KW-0808">Transferase</keyword>
<feature type="domain" description="Glycosyltransferase subfamily 4-like N-terminal" evidence="1">
    <location>
        <begin position="19"/>
        <end position="203"/>
    </location>
</feature>
<dbReference type="Gene3D" id="3.40.50.2000">
    <property type="entry name" value="Glycogen Phosphorylase B"/>
    <property type="match status" value="2"/>
</dbReference>
<organism evidence="2 3">
    <name type="scientific">Candidatus Viridilinea halotolerans</name>
    <dbReference type="NCBI Taxonomy" id="2491704"/>
    <lineage>
        <taxon>Bacteria</taxon>
        <taxon>Bacillati</taxon>
        <taxon>Chloroflexota</taxon>
        <taxon>Chloroflexia</taxon>
        <taxon>Chloroflexales</taxon>
        <taxon>Chloroflexineae</taxon>
        <taxon>Oscillochloridaceae</taxon>
        <taxon>Candidatus Viridilinea</taxon>
    </lineage>
</organism>
<name>A0A426UC50_9CHLR</name>
<dbReference type="EMBL" id="RSAS01000015">
    <property type="protein sequence ID" value="RRR78420.1"/>
    <property type="molecule type" value="Genomic_DNA"/>
</dbReference>
<dbReference type="GO" id="GO:0016740">
    <property type="term" value="F:transferase activity"/>
    <property type="evidence" value="ECO:0007669"/>
    <property type="project" value="UniProtKB-KW"/>
</dbReference>
<dbReference type="Pfam" id="PF13692">
    <property type="entry name" value="Glyco_trans_1_4"/>
    <property type="match status" value="1"/>
</dbReference>
<evidence type="ECO:0000259" key="1">
    <source>
        <dbReference type="Pfam" id="PF13579"/>
    </source>
</evidence>
<dbReference type="Proteomes" id="UP000280307">
    <property type="component" value="Unassembled WGS sequence"/>
</dbReference>
<reference evidence="2 3" key="1">
    <citation type="submission" date="2018-12" db="EMBL/GenBank/DDBJ databases">
        <title>Genome Sequence of Candidatus Viridilinea halotolerans isolated from saline sulfide-rich spring.</title>
        <authorList>
            <person name="Grouzdev D.S."/>
            <person name="Burganskaya E.I."/>
            <person name="Krutkina M.S."/>
            <person name="Sukhacheva M.V."/>
            <person name="Gorlenko V.M."/>
        </authorList>
    </citation>
    <scope>NUCLEOTIDE SEQUENCE [LARGE SCALE GENOMIC DNA]</scope>
    <source>
        <strain evidence="2">Chok-6</strain>
    </source>
</reference>
<evidence type="ECO:0000313" key="2">
    <source>
        <dbReference type="EMBL" id="RRR78420.1"/>
    </source>
</evidence>
<accession>A0A426UC50</accession>
<proteinExistence type="predicted"/>
<sequence length="419" mass="45923">MHTLIVTAIYPPEPVVSAQTSAQLAEGLRERGHCVTVITSFPNRPAGRLFPGFRRRWVQRERTATGVTLLRCFATLAPQSRLLSRLLENLSFGLTSAWQVSIMPKPDVIYANTWPLVATGLLALVATWRAIPLVISVQDVYPEALVAQQRMAEHGLLVRFLRWLDRAIAHASSHVVVISPHFARIYHEQRCLPRARLSLVPNWVAAQPCASPTAIAAYRQQQHLAKQTFLIVYGGNVGVAAGVEQVITALQSLDDLPDLRLLIAGAGSRLHACQQLAAMQPMQRVLFHTPWATPETTTVLGSADLLVLPTQREQSLASVPSKLLAYMLAGRPVLATALPHSDLANIIMQAGCGWVVAPDRPDILAAQIRAIAQLSAVERQQRGAAGRRYVLAHLTSDVCVPQIVQILEQNAKEQMYAPN</sequence>
<dbReference type="Pfam" id="PF13579">
    <property type="entry name" value="Glyco_trans_4_4"/>
    <property type="match status" value="1"/>
</dbReference>